<feature type="transmembrane region" description="Helical" evidence="1">
    <location>
        <begin position="34"/>
        <end position="55"/>
    </location>
</feature>
<protein>
    <submittedName>
        <fullName evidence="2">Uncharacterized protein</fullName>
    </submittedName>
</protein>
<accession>A0A1C5AWG1</accession>
<organism evidence="2 3">
    <name type="scientific">Micromonospora matsumotoense</name>
    <dbReference type="NCBI Taxonomy" id="121616"/>
    <lineage>
        <taxon>Bacteria</taxon>
        <taxon>Bacillati</taxon>
        <taxon>Actinomycetota</taxon>
        <taxon>Actinomycetes</taxon>
        <taxon>Micromonosporales</taxon>
        <taxon>Micromonosporaceae</taxon>
        <taxon>Micromonospora</taxon>
    </lineage>
</organism>
<dbReference type="OrthoDB" id="8438314at2"/>
<sequence>MTRVRQLDLVITIAVAIAVGLLGALGVVGPAVTGGATLTTLGLLAVSSLLGRSALTGLTRSVKQLGWEIGDRASADRLLGPSTSGVDLDLRSAADIQMTGVTLARTLRNHYATLQLRLEAGATVRIALIAPHGANLAEAARRSTVASNPAMFEHRLRATLDLLEALAERTATGTGRLEVRLLDFVPAFGLIAIDPKASNGQARVDIYSHRCGTPEPTLSLHADRDPRWFAHFVADFERIWTTGKPYEYARR</sequence>
<evidence type="ECO:0000313" key="2">
    <source>
        <dbReference type="EMBL" id="SCF49517.1"/>
    </source>
</evidence>
<gene>
    <name evidence="2" type="ORF">GA0070216_13521</name>
</gene>
<proteinExistence type="predicted"/>
<dbReference type="RefSeq" id="WP_091254470.1">
    <property type="nucleotide sequence ID" value="NZ_FMCU01000035.1"/>
</dbReference>
<dbReference type="AlphaFoldDB" id="A0A1C5AWG1"/>
<dbReference type="EMBL" id="FMCU01000035">
    <property type="protein sequence ID" value="SCF49517.1"/>
    <property type="molecule type" value="Genomic_DNA"/>
</dbReference>
<dbReference type="Proteomes" id="UP000198797">
    <property type="component" value="Unassembled WGS sequence"/>
</dbReference>
<keyword evidence="1" id="KW-0472">Membrane</keyword>
<keyword evidence="3" id="KW-1185">Reference proteome</keyword>
<dbReference type="STRING" id="121616.GA0070216_13521"/>
<evidence type="ECO:0000313" key="3">
    <source>
        <dbReference type="Proteomes" id="UP000198797"/>
    </source>
</evidence>
<reference evidence="3" key="1">
    <citation type="submission" date="2016-06" db="EMBL/GenBank/DDBJ databases">
        <authorList>
            <person name="Varghese N."/>
            <person name="Submissions Spin"/>
        </authorList>
    </citation>
    <scope>NUCLEOTIDE SEQUENCE [LARGE SCALE GENOMIC DNA]</scope>
    <source>
        <strain evidence="3">DSM 44100</strain>
    </source>
</reference>
<feature type="transmembrane region" description="Helical" evidence="1">
    <location>
        <begin position="7"/>
        <end position="28"/>
    </location>
</feature>
<keyword evidence="1" id="KW-0812">Transmembrane</keyword>
<evidence type="ECO:0000256" key="1">
    <source>
        <dbReference type="SAM" id="Phobius"/>
    </source>
</evidence>
<keyword evidence="1" id="KW-1133">Transmembrane helix</keyword>
<name>A0A1C5AWG1_9ACTN</name>